<dbReference type="Gene3D" id="3.40.630.10">
    <property type="entry name" value="Zn peptidases"/>
    <property type="match status" value="1"/>
</dbReference>
<dbReference type="InterPro" id="IPR010182">
    <property type="entry name" value="ArgE/DapE"/>
</dbReference>
<evidence type="ECO:0000256" key="10">
    <source>
        <dbReference type="ARBA" id="ARBA00022833"/>
    </source>
</evidence>
<comment type="cofactor">
    <cofactor evidence="2">
        <name>Zn(2+)</name>
        <dbReference type="ChEBI" id="CHEBI:29105"/>
    </cofactor>
</comment>
<evidence type="ECO:0000256" key="7">
    <source>
        <dbReference type="ARBA" id="ARBA00022605"/>
    </source>
</evidence>
<comment type="similarity">
    <text evidence="4">Belongs to the peptidase M20A family.</text>
</comment>
<evidence type="ECO:0000256" key="2">
    <source>
        <dbReference type="ARBA" id="ARBA00001947"/>
    </source>
</evidence>
<feature type="region of interest" description="Disordered" evidence="15">
    <location>
        <begin position="1"/>
        <end position="23"/>
    </location>
</feature>
<dbReference type="AlphaFoldDB" id="A0A3E4PFK9"/>
<dbReference type="PANTHER" id="PTHR43808">
    <property type="entry name" value="ACETYLORNITHINE DEACETYLASE"/>
    <property type="match status" value="1"/>
</dbReference>
<name>A0A3E4PFK9_9FIRM</name>
<evidence type="ECO:0000256" key="14">
    <source>
        <dbReference type="ARBA" id="ARBA00051301"/>
    </source>
</evidence>
<dbReference type="EC" id="3.5.1.18" evidence="5"/>
<evidence type="ECO:0000259" key="16">
    <source>
        <dbReference type="Pfam" id="PF07687"/>
    </source>
</evidence>
<comment type="cofactor">
    <cofactor evidence="1">
        <name>Co(2+)</name>
        <dbReference type="ChEBI" id="CHEBI:48828"/>
    </cofactor>
</comment>
<dbReference type="InterPro" id="IPR011650">
    <property type="entry name" value="Peptidase_M20_dimer"/>
</dbReference>
<dbReference type="Gene3D" id="3.30.70.360">
    <property type="match status" value="1"/>
</dbReference>
<feature type="domain" description="Peptidase M20 dimerisation" evidence="16">
    <location>
        <begin position="203"/>
        <end position="301"/>
    </location>
</feature>
<sequence length="408" mass="45789">MCAEKENVDEMRQKSRKDTEKDWRPTIEQCEKILRTLVQVNTCQPEGNESILTGWIVNQIRKQKESAVTVIPFEHSKNRSSLIIKLKGRKKEGGLAFVGHLDTVACGNMSKWDYQPHMGVTKKGCMFGRGTADMKGGDAAMLLVLEKLLEEQTIPEEPIYFCFTADEENQGIGIQAIEKSGELNTIREMIICEPSNEQISICEKGAVWLRIFVTGHGAHASRPDLGINAIDLSYQFAMEMQRYLMEEPEHPILLRSTASVTRISGGIMTNMIPASAEMEMDIRTVPGIQYEDIMKMAEKAKNKLETNHLGAGITYQVLNYRPAIGTKKESVFLKKIINIAEKFEISTIPRGTFFYTDASQIIPQLSIPFVIAGPGDDSLAHCTNEYIELDSVARFAGLYYQYILGEIC</sequence>
<evidence type="ECO:0000256" key="1">
    <source>
        <dbReference type="ARBA" id="ARBA00001941"/>
    </source>
</evidence>
<reference evidence="17 18" key="1">
    <citation type="submission" date="2018-08" db="EMBL/GenBank/DDBJ databases">
        <title>A genome reference for cultivated species of the human gut microbiota.</title>
        <authorList>
            <person name="Zou Y."/>
            <person name="Xue W."/>
            <person name="Luo G."/>
        </authorList>
    </citation>
    <scope>NUCLEOTIDE SEQUENCE [LARGE SCALE GENOMIC DNA]</scope>
    <source>
        <strain evidence="17 18">TF09-3</strain>
    </source>
</reference>
<gene>
    <name evidence="17" type="ORF">DXC93_15905</name>
</gene>
<dbReference type="NCBIfam" id="TIGR01910">
    <property type="entry name" value="DapE-ArgE"/>
    <property type="match status" value="1"/>
</dbReference>
<dbReference type="RefSeq" id="WP_117660826.1">
    <property type="nucleotide sequence ID" value="NZ_QSRA01000034.1"/>
</dbReference>
<evidence type="ECO:0000256" key="9">
    <source>
        <dbReference type="ARBA" id="ARBA00022801"/>
    </source>
</evidence>
<dbReference type="InterPro" id="IPR050072">
    <property type="entry name" value="Peptidase_M20A"/>
</dbReference>
<evidence type="ECO:0000256" key="6">
    <source>
        <dbReference type="ARBA" id="ARBA00016853"/>
    </source>
</evidence>
<accession>A0A3E4PFK9</accession>
<evidence type="ECO:0000256" key="8">
    <source>
        <dbReference type="ARBA" id="ARBA00022723"/>
    </source>
</evidence>
<keyword evidence="7" id="KW-0028">Amino-acid biosynthesis</keyword>
<dbReference type="UniPathway" id="UPA00034">
    <property type="reaction ID" value="UER00021"/>
</dbReference>
<dbReference type="SUPFAM" id="SSF53187">
    <property type="entry name" value="Zn-dependent exopeptidases"/>
    <property type="match status" value="1"/>
</dbReference>
<protein>
    <recommendedName>
        <fullName evidence="6">Probable succinyl-diaminopimelate desuccinylase</fullName>
        <ecNumber evidence="5">3.5.1.18</ecNumber>
    </recommendedName>
</protein>
<dbReference type="GO" id="GO:0019877">
    <property type="term" value="P:diaminopimelate biosynthetic process"/>
    <property type="evidence" value="ECO:0007669"/>
    <property type="project" value="UniProtKB-KW"/>
</dbReference>
<dbReference type="InterPro" id="IPR001261">
    <property type="entry name" value="ArgE/DapE_CS"/>
</dbReference>
<evidence type="ECO:0000256" key="11">
    <source>
        <dbReference type="ARBA" id="ARBA00022915"/>
    </source>
</evidence>
<dbReference type="GO" id="GO:0046872">
    <property type="term" value="F:metal ion binding"/>
    <property type="evidence" value="ECO:0007669"/>
    <property type="project" value="UniProtKB-KW"/>
</dbReference>
<comment type="catalytic activity">
    <reaction evidence="14">
        <text>N-succinyl-(2S,6S)-2,6-diaminopimelate + H2O = (2S,6S)-2,6-diaminopimelate + succinate</text>
        <dbReference type="Rhea" id="RHEA:22608"/>
        <dbReference type="ChEBI" id="CHEBI:15377"/>
        <dbReference type="ChEBI" id="CHEBI:30031"/>
        <dbReference type="ChEBI" id="CHEBI:57609"/>
        <dbReference type="ChEBI" id="CHEBI:58087"/>
        <dbReference type="EC" id="3.5.1.18"/>
    </reaction>
</comment>
<keyword evidence="9" id="KW-0378">Hydrolase</keyword>
<keyword evidence="10" id="KW-0862">Zinc</keyword>
<dbReference type="GO" id="GO:0009089">
    <property type="term" value="P:lysine biosynthetic process via diaminopimelate"/>
    <property type="evidence" value="ECO:0007669"/>
    <property type="project" value="UniProtKB-UniPathway"/>
</dbReference>
<evidence type="ECO:0000256" key="15">
    <source>
        <dbReference type="SAM" id="MobiDB-lite"/>
    </source>
</evidence>
<dbReference type="PANTHER" id="PTHR43808:SF8">
    <property type="entry name" value="PEPTIDASE M20 DIMERISATION DOMAIN-CONTAINING PROTEIN"/>
    <property type="match status" value="1"/>
</dbReference>
<evidence type="ECO:0000256" key="13">
    <source>
        <dbReference type="ARBA" id="ARBA00023285"/>
    </source>
</evidence>
<organism evidence="17 18">
    <name type="scientific">Dorea formicigenerans</name>
    <dbReference type="NCBI Taxonomy" id="39486"/>
    <lineage>
        <taxon>Bacteria</taxon>
        <taxon>Bacillati</taxon>
        <taxon>Bacillota</taxon>
        <taxon>Clostridia</taxon>
        <taxon>Lachnospirales</taxon>
        <taxon>Lachnospiraceae</taxon>
        <taxon>Dorea</taxon>
    </lineage>
</organism>
<keyword evidence="8" id="KW-0479">Metal-binding</keyword>
<dbReference type="EMBL" id="QSRA01000034">
    <property type="protein sequence ID" value="RGK78701.1"/>
    <property type="molecule type" value="Genomic_DNA"/>
</dbReference>
<evidence type="ECO:0000256" key="3">
    <source>
        <dbReference type="ARBA" id="ARBA00005130"/>
    </source>
</evidence>
<comment type="pathway">
    <text evidence="3">Amino-acid biosynthesis; L-lysine biosynthesis via DAP pathway; LL-2,6-diaminopimelate from (S)-tetrahydrodipicolinate (succinylase route): step 3/3.</text>
</comment>
<evidence type="ECO:0000256" key="5">
    <source>
        <dbReference type="ARBA" id="ARBA00011921"/>
    </source>
</evidence>
<dbReference type="InterPro" id="IPR002933">
    <property type="entry name" value="Peptidase_M20"/>
</dbReference>
<dbReference type="SUPFAM" id="SSF55031">
    <property type="entry name" value="Bacterial exopeptidase dimerisation domain"/>
    <property type="match status" value="1"/>
</dbReference>
<dbReference type="Proteomes" id="UP000261324">
    <property type="component" value="Unassembled WGS sequence"/>
</dbReference>
<dbReference type="Pfam" id="PF01546">
    <property type="entry name" value="Peptidase_M20"/>
    <property type="match status" value="1"/>
</dbReference>
<proteinExistence type="inferred from homology"/>
<evidence type="ECO:0000256" key="12">
    <source>
        <dbReference type="ARBA" id="ARBA00023154"/>
    </source>
</evidence>
<evidence type="ECO:0000313" key="18">
    <source>
        <dbReference type="Proteomes" id="UP000261324"/>
    </source>
</evidence>
<evidence type="ECO:0000256" key="4">
    <source>
        <dbReference type="ARBA" id="ARBA00006247"/>
    </source>
</evidence>
<dbReference type="PROSITE" id="PS00758">
    <property type="entry name" value="ARGE_DAPE_CPG2_1"/>
    <property type="match status" value="1"/>
</dbReference>
<comment type="caution">
    <text evidence="17">The sequence shown here is derived from an EMBL/GenBank/DDBJ whole genome shotgun (WGS) entry which is preliminary data.</text>
</comment>
<evidence type="ECO:0000313" key="17">
    <source>
        <dbReference type="EMBL" id="RGK78701.1"/>
    </source>
</evidence>
<keyword evidence="11" id="KW-0220">Diaminopimelate biosynthesis</keyword>
<keyword evidence="13" id="KW-0170">Cobalt</keyword>
<dbReference type="Pfam" id="PF07687">
    <property type="entry name" value="M20_dimer"/>
    <property type="match status" value="1"/>
</dbReference>
<dbReference type="PROSITE" id="PS00759">
    <property type="entry name" value="ARGE_DAPE_CPG2_2"/>
    <property type="match status" value="1"/>
</dbReference>
<dbReference type="GO" id="GO:0009014">
    <property type="term" value="F:succinyl-diaminopimelate desuccinylase activity"/>
    <property type="evidence" value="ECO:0007669"/>
    <property type="project" value="UniProtKB-EC"/>
</dbReference>
<dbReference type="InterPro" id="IPR036264">
    <property type="entry name" value="Bact_exopeptidase_dim_dom"/>
</dbReference>
<keyword evidence="12" id="KW-0457">Lysine biosynthesis</keyword>